<dbReference type="Proteomes" id="UP001551584">
    <property type="component" value="Unassembled WGS sequence"/>
</dbReference>
<dbReference type="EMBL" id="JBEZNA010000034">
    <property type="protein sequence ID" value="MEU9578830.1"/>
    <property type="molecule type" value="Genomic_DNA"/>
</dbReference>
<evidence type="ECO:0000259" key="1">
    <source>
        <dbReference type="Pfam" id="PF03796"/>
    </source>
</evidence>
<dbReference type="SUPFAM" id="SSF52540">
    <property type="entry name" value="P-loop containing nucleoside triphosphate hydrolases"/>
    <property type="match status" value="1"/>
</dbReference>
<sequence>MTRPDTPWPAVNEMIELRPGTVTTIASLPTAGRSTLTLNMALHNALKGVNTLYTSSELTGDSLTEKAVTAMYGIDLRHREAPLGGWEAFSDRAKAEVEKLPLLFQSVSETTPEKAFRKGSVESQRRGMKLSLWLLDTLVHFSELTHTGRDYADYATAMAQARGIAHEHQIPVVITAKALNEEEDEPLTAEHVHPDVMKLSDQVLLLHREGVYWTSGPTSNDATITRLKPATDPTEVVSLRFNPRLCRFAAFGINV</sequence>
<proteinExistence type="predicted"/>
<dbReference type="InterPro" id="IPR007694">
    <property type="entry name" value="DNA_helicase_DnaB-like_C"/>
</dbReference>
<dbReference type="InterPro" id="IPR027417">
    <property type="entry name" value="P-loop_NTPase"/>
</dbReference>
<accession>A0ABV3ERK0</accession>
<gene>
    <name evidence="2" type="ORF">AB0D95_16465</name>
</gene>
<keyword evidence="3" id="KW-1185">Reference proteome</keyword>
<dbReference type="Gene3D" id="3.40.50.300">
    <property type="entry name" value="P-loop containing nucleotide triphosphate hydrolases"/>
    <property type="match status" value="1"/>
</dbReference>
<reference evidence="2 3" key="1">
    <citation type="submission" date="2024-06" db="EMBL/GenBank/DDBJ databases">
        <title>The Natural Products Discovery Center: Release of the First 8490 Sequenced Strains for Exploring Actinobacteria Biosynthetic Diversity.</title>
        <authorList>
            <person name="Kalkreuter E."/>
            <person name="Kautsar S.A."/>
            <person name="Yang D."/>
            <person name="Bader C.D."/>
            <person name="Teijaro C.N."/>
            <person name="Fluegel L."/>
            <person name="Davis C.M."/>
            <person name="Simpson J.R."/>
            <person name="Lauterbach L."/>
            <person name="Steele A.D."/>
            <person name="Gui C."/>
            <person name="Meng S."/>
            <person name="Li G."/>
            <person name="Viehrig K."/>
            <person name="Ye F."/>
            <person name="Su P."/>
            <person name="Kiefer A.F."/>
            <person name="Nichols A."/>
            <person name="Cepeda A.J."/>
            <person name="Yan W."/>
            <person name="Fan B."/>
            <person name="Jiang Y."/>
            <person name="Adhikari A."/>
            <person name="Zheng C.-J."/>
            <person name="Schuster L."/>
            <person name="Cowan T.M."/>
            <person name="Smanski M.J."/>
            <person name="Chevrette M.G."/>
            <person name="De Carvalho L.P.S."/>
            <person name="Shen B."/>
        </authorList>
    </citation>
    <scope>NUCLEOTIDE SEQUENCE [LARGE SCALE GENOMIC DNA]</scope>
    <source>
        <strain evidence="2 3">NPDC048117</strain>
    </source>
</reference>
<name>A0ABV3ERK0_9ACTN</name>
<organism evidence="2 3">
    <name type="scientific">Streptomyces chilikensis</name>
    <dbReference type="NCBI Taxonomy" id="1194079"/>
    <lineage>
        <taxon>Bacteria</taxon>
        <taxon>Bacillati</taxon>
        <taxon>Actinomycetota</taxon>
        <taxon>Actinomycetes</taxon>
        <taxon>Kitasatosporales</taxon>
        <taxon>Streptomycetaceae</taxon>
        <taxon>Streptomyces</taxon>
    </lineage>
</organism>
<evidence type="ECO:0000313" key="3">
    <source>
        <dbReference type="Proteomes" id="UP001551584"/>
    </source>
</evidence>
<feature type="domain" description="SF4 helicase" evidence="1">
    <location>
        <begin position="17"/>
        <end position="249"/>
    </location>
</feature>
<evidence type="ECO:0000313" key="2">
    <source>
        <dbReference type="EMBL" id="MEU9578830.1"/>
    </source>
</evidence>
<protein>
    <submittedName>
        <fullName evidence="2">DnaB-like helicase C-terminal domain-containing protein</fullName>
    </submittedName>
</protein>
<dbReference type="RefSeq" id="WP_359273250.1">
    <property type="nucleotide sequence ID" value="NZ_JBEZNA010000034.1"/>
</dbReference>
<dbReference type="Pfam" id="PF03796">
    <property type="entry name" value="DnaB_C"/>
    <property type="match status" value="1"/>
</dbReference>
<comment type="caution">
    <text evidence="2">The sequence shown here is derived from an EMBL/GenBank/DDBJ whole genome shotgun (WGS) entry which is preliminary data.</text>
</comment>